<feature type="domain" description="Reverse transcriptase" evidence="2">
    <location>
        <begin position="16"/>
        <end position="60"/>
    </location>
</feature>
<evidence type="ECO:0000313" key="3">
    <source>
        <dbReference type="EMBL" id="KAG0711131.1"/>
    </source>
</evidence>
<feature type="region of interest" description="Disordered" evidence="1">
    <location>
        <begin position="86"/>
        <end position="126"/>
    </location>
</feature>
<protein>
    <recommendedName>
        <fullName evidence="2">Reverse transcriptase domain-containing protein</fullName>
    </recommendedName>
</protein>
<accession>A0A8J4XS97</accession>
<dbReference type="Pfam" id="PF00078">
    <property type="entry name" value="RVT_1"/>
    <property type="match status" value="1"/>
</dbReference>
<dbReference type="Gene3D" id="3.30.70.270">
    <property type="match status" value="1"/>
</dbReference>
<proteinExistence type="predicted"/>
<evidence type="ECO:0000256" key="1">
    <source>
        <dbReference type="SAM" id="MobiDB-lite"/>
    </source>
</evidence>
<gene>
    <name evidence="3" type="ORF">GWK47_021274</name>
</gene>
<feature type="compositionally biased region" description="Basic and acidic residues" evidence="1">
    <location>
        <begin position="108"/>
        <end position="126"/>
    </location>
</feature>
<reference evidence="3" key="1">
    <citation type="submission" date="2020-07" db="EMBL/GenBank/DDBJ databases">
        <title>The High-quality genome of the commercially important snow crab, Chionoecetes opilio.</title>
        <authorList>
            <person name="Jeong J.-H."/>
            <person name="Ryu S."/>
        </authorList>
    </citation>
    <scope>NUCLEOTIDE SEQUENCE</scope>
    <source>
        <strain evidence="3">MADBK_172401_WGS</strain>
        <tissue evidence="3">Digestive gland</tissue>
    </source>
</reference>
<sequence length="126" mass="14539">MEEATKECRTGDPWELLYADDLVLTAETKEEVERRFIDWKQAMERRGLKVNMSKMKMMVTGKKIELKIQAEEYQLRRPQYEATAREWTAQFAQSDDPEGKQRGGASGVKREGEHGNGSEGNKRVKT</sequence>
<dbReference type="OrthoDB" id="6374684at2759"/>
<dbReference type="EMBL" id="JACEEZ010023598">
    <property type="protein sequence ID" value="KAG0711131.1"/>
    <property type="molecule type" value="Genomic_DNA"/>
</dbReference>
<keyword evidence="4" id="KW-1185">Reference proteome</keyword>
<comment type="caution">
    <text evidence="3">The sequence shown here is derived from an EMBL/GenBank/DDBJ whole genome shotgun (WGS) entry which is preliminary data.</text>
</comment>
<dbReference type="InterPro" id="IPR000477">
    <property type="entry name" value="RT_dom"/>
</dbReference>
<dbReference type="Proteomes" id="UP000770661">
    <property type="component" value="Unassembled WGS sequence"/>
</dbReference>
<dbReference type="AlphaFoldDB" id="A0A8J4XS97"/>
<evidence type="ECO:0000259" key="2">
    <source>
        <dbReference type="Pfam" id="PF00078"/>
    </source>
</evidence>
<organism evidence="3 4">
    <name type="scientific">Chionoecetes opilio</name>
    <name type="common">Atlantic snow crab</name>
    <name type="synonym">Cancer opilio</name>
    <dbReference type="NCBI Taxonomy" id="41210"/>
    <lineage>
        <taxon>Eukaryota</taxon>
        <taxon>Metazoa</taxon>
        <taxon>Ecdysozoa</taxon>
        <taxon>Arthropoda</taxon>
        <taxon>Crustacea</taxon>
        <taxon>Multicrustacea</taxon>
        <taxon>Malacostraca</taxon>
        <taxon>Eumalacostraca</taxon>
        <taxon>Eucarida</taxon>
        <taxon>Decapoda</taxon>
        <taxon>Pleocyemata</taxon>
        <taxon>Brachyura</taxon>
        <taxon>Eubrachyura</taxon>
        <taxon>Majoidea</taxon>
        <taxon>Majidae</taxon>
        <taxon>Chionoecetes</taxon>
    </lineage>
</organism>
<dbReference type="InterPro" id="IPR043128">
    <property type="entry name" value="Rev_trsase/Diguanyl_cyclase"/>
</dbReference>
<evidence type="ECO:0000313" key="4">
    <source>
        <dbReference type="Proteomes" id="UP000770661"/>
    </source>
</evidence>
<name>A0A8J4XS97_CHIOP</name>